<keyword evidence="5" id="KW-0645">Protease</keyword>
<evidence type="ECO:0000256" key="6">
    <source>
        <dbReference type="ARBA" id="ARBA00022786"/>
    </source>
</evidence>
<evidence type="ECO:0000259" key="13">
    <source>
        <dbReference type="PROSITE" id="PS52048"/>
    </source>
</evidence>
<evidence type="ECO:0000313" key="14">
    <source>
        <dbReference type="EMBL" id="VDN17139.1"/>
    </source>
</evidence>
<organism evidence="14 15">
    <name type="scientific">Dibothriocephalus latus</name>
    <name type="common">Fish tapeworm</name>
    <name type="synonym">Diphyllobothrium latum</name>
    <dbReference type="NCBI Taxonomy" id="60516"/>
    <lineage>
        <taxon>Eukaryota</taxon>
        <taxon>Metazoa</taxon>
        <taxon>Spiralia</taxon>
        <taxon>Lophotrochozoa</taxon>
        <taxon>Platyhelminthes</taxon>
        <taxon>Cestoda</taxon>
        <taxon>Eucestoda</taxon>
        <taxon>Diphyllobothriidea</taxon>
        <taxon>Diphyllobothriidae</taxon>
        <taxon>Dibothriocephalus</taxon>
    </lineage>
</organism>
<dbReference type="Pfam" id="PF01088">
    <property type="entry name" value="Peptidase_C12"/>
    <property type="match status" value="1"/>
</dbReference>
<evidence type="ECO:0000256" key="1">
    <source>
        <dbReference type="ARBA" id="ARBA00000707"/>
    </source>
</evidence>
<comment type="similarity">
    <text evidence="3">Belongs to the peptidase C12 family. BAP1 subfamily.</text>
</comment>
<dbReference type="GO" id="GO:0006511">
    <property type="term" value="P:ubiquitin-dependent protein catabolic process"/>
    <property type="evidence" value="ECO:0007669"/>
    <property type="project" value="InterPro"/>
</dbReference>
<gene>
    <name evidence="14" type="ORF">DILT_LOCUS12850</name>
</gene>
<sequence length="230" mass="25224">SVNCHDSVVAPSVLSASLSSSPGSSSFSAVDSATTADTFHFVCFLPIGRYLYELDGLKTAPINHGLLKDPHSHRGWTNQCTEILRQRMKEQEVRYNLMAVVPDRRIALNDRIGSLRKNRLIVTRSIRQRAEVTATLATPQAPPSDYKQERPEASTTLCDGMIKEEEEGAEEVMVVVENEQHAGGDGAEGLEKEATPSTPSHHPPNSQILKPLAVRRLLSDNGMTQGLELQ</sequence>
<dbReference type="AlphaFoldDB" id="A0A3P7PA53"/>
<comment type="caution">
    <text evidence="11">Lacks conserved residue(s) required for the propagation of feature annotation.</text>
</comment>
<protein>
    <recommendedName>
        <fullName evidence="4">ubiquitinyl hydrolase 1</fullName>
        <ecNumber evidence="4">3.4.19.12</ecNumber>
    </recommendedName>
</protein>
<dbReference type="PROSITE" id="PS52048">
    <property type="entry name" value="UCH_DOMAIN"/>
    <property type="match status" value="1"/>
</dbReference>
<keyword evidence="15" id="KW-1185">Reference proteome</keyword>
<name>A0A3P7PA53_DIBLA</name>
<dbReference type="Gene3D" id="3.40.532.10">
    <property type="entry name" value="Peptidase C12, ubiquitin carboxyl-terminal hydrolase"/>
    <property type="match status" value="1"/>
</dbReference>
<evidence type="ECO:0000256" key="12">
    <source>
        <dbReference type="SAM" id="MobiDB-lite"/>
    </source>
</evidence>
<feature type="region of interest" description="Disordered" evidence="12">
    <location>
        <begin position="180"/>
        <end position="211"/>
    </location>
</feature>
<dbReference type="GO" id="GO:0006325">
    <property type="term" value="P:chromatin organization"/>
    <property type="evidence" value="ECO:0007669"/>
    <property type="project" value="UniProtKB-KW"/>
</dbReference>
<evidence type="ECO:0000256" key="3">
    <source>
        <dbReference type="ARBA" id="ARBA00007182"/>
    </source>
</evidence>
<dbReference type="InterPro" id="IPR036959">
    <property type="entry name" value="Peptidase_C12_UCH_sf"/>
</dbReference>
<dbReference type="InterPro" id="IPR001578">
    <property type="entry name" value="Peptidase_C12_UCH"/>
</dbReference>
<evidence type="ECO:0000256" key="8">
    <source>
        <dbReference type="ARBA" id="ARBA00022807"/>
    </source>
</evidence>
<evidence type="ECO:0000256" key="2">
    <source>
        <dbReference type="ARBA" id="ARBA00004123"/>
    </source>
</evidence>
<dbReference type="Proteomes" id="UP000281553">
    <property type="component" value="Unassembled WGS sequence"/>
</dbReference>
<proteinExistence type="inferred from homology"/>
<feature type="compositionally biased region" description="Low complexity" evidence="12">
    <location>
        <begin position="195"/>
        <end position="204"/>
    </location>
</feature>
<reference evidence="14 15" key="1">
    <citation type="submission" date="2018-11" db="EMBL/GenBank/DDBJ databases">
        <authorList>
            <consortium name="Pathogen Informatics"/>
        </authorList>
    </citation>
    <scope>NUCLEOTIDE SEQUENCE [LARGE SCALE GENOMIC DNA]</scope>
</reference>
<dbReference type="EC" id="3.4.19.12" evidence="4"/>
<keyword evidence="6" id="KW-0833">Ubl conjugation pathway</keyword>
<dbReference type="GO" id="GO:0004843">
    <property type="term" value="F:cysteine-type deubiquitinase activity"/>
    <property type="evidence" value="ECO:0007669"/>
    <property type="project" value="UniProtKB-EC"/>
</dbReference>
<evidence type="ECO:0000256" key="11">
    <source>
        <dbReference type="PROSITE-ProRule" id="PRU01393"/>
    </source>
</evidence>
<dbReference type="GO" id="GO:0005737">
    <property type="term" value="C:cytoplasm"/>
    <property type="evidence" value="ECO:0007669"/>
    <property type="project" value="TreeGrafter"/>
</dbReference>
<dbReference type="OrthoDB" id="1924260at2759"/>
<accession>A0A3P7PA53</accession>
<feature type="domain" description="UCH catalytic" evidence="13">
    <location>
        <begin position="1"/>
        <end position="102"/>
    </location>
</feature>
<evidence type="ECO:0000256" key="7">
    <source>
        <dbReference type="ARBA" id="ARBA00022801"/>
    </source>
</evidence>
<keyword evidence="10" id="KW-0539">Nucleus</keyword>
<evidence type="ECO:0000256" key="9">
    <source>
        <dbReference type="ARBA" id="ARBA00022853"/>
    </source>
</evidence>
<dbReference type="GO" id="GO:0005634">
    <property type="term" value="C:nucleus"/>
    <property type="evidence" value="ECO:0007669"/>
    <property type="project" value="UniProtKB-SubCell"/>
</dbReference>
<keyword evidence="8" id="KW-0788">Thiol protease</keyword>
<comment type="catalytic activity">
    <reaction evidence="1">
        <text>Thiol-dependent hydrolysis of ester, thioester, amide, peptide and isopeptide bonds formed by the C-terminal Gly of ubiquitin (a 76-residue protein attached to proteins as an intracellular targeting signal).</text>
        <dbReference type="EC" id="3.4.19.12"/>
    </reaction>
</comment>
<keyword evidence="9" id="KW-0156">Chromatin regulator</keyword>
<dbReference type="PANTHER" id="PTHR10589:SF28">
    <property type="entry name" value="UBIQUITIN CARBOXYL-TERMINAL HYDROLASE BAP1"/>
    <property type="match status" value="1"/>
</dbReference>
<dbReference type="EMBL" id="UYRU01067899">
    <property type="protein sequence ID" value="VDN17139.1"/>
    <property type="molecule type" value="Genomic_DNA"/>
</dbReference>
<evidence type="ECO:0000256" key="5">
    <source>
        <dbReference type="ARBA" id="ARBA00022670"/>
    </source>
</evidence>
<comment type="subcellular location">
    <subcellularLocation>
        <location evidence="2">Nucleus</location>
    </subcellularLocation>
</comment>
<dbReference type="SUPFAM" id="SSF54001">
    <property type="entry name" value="Cysteine proteinases"/>
    <property type="match status" value="1"/>
</dbReference>
<evidence type="ECO:0000256" key="10">
    <source>
        <dbReference type="ARBA" id="ARBA00023242"/>
    </source>
</evidence>
<evidence type="ECO:0000313" key="15">
    <source>
        <dbReference type="Proteomes" id="UP000281553"/>
    </source>
</evidence>
<dbReference type="GO" id="GO:0016579">
    <property type="term" value="P:protein deubiquitination"/>
    <property type="evidence" value="ECO:0007669"/>
    <property type="project" value="TreeGrafter"/>
</dbReference>
<evidence type="ECO:0000256" key="4">
    <source>
        <dbReference type="ARBA" id="ARBA00012759"/>
    </source>
</evidence>
<dbReference type="InterPro" id="IPR038765">
    <property type="entry name" value="Papain-like_cys_pep_sf"/>
</dbReference>
<keyword evidence="7" id="KW-0378">Hydrolase</keyword>
<feature type="non-terminal residue" evidence="14">
    <location>
        <position position="1"/>
    </location>
</feature>
<dbReference type="PANTHER" id="PTHR10589">
    <property type="entry name" value="UBIQUITIN CARBOXYL-TERMINAL HYDROLASE"/>
    <property type="match status" value="1"/>
</dbReference>